<dbReference type="EMBL" id="LAFY01004088">
    <property type="protein sequence ID" value="KJX95210.1"/>
    <property type="molecule type" value="Genomic_DNA"/>
</dbReference>
<evidence type="ECO:0000313" key="2">
    <source>
        <dbReference type="Proteomes" id="UP000033647"/>
    </source>
</evidence>
<protein>
    <submittedName>
        <fullName evidence="1">Uncharacterized protein</fullName>
    </submittedName>
</protein>
<proteinExistence type="predicted"/>
<comment type="caution">
    <text evidence="1">The sequence shown here is derived from an EMBL/GenBank/DDBJ whole genome shotgun (WGS) entry which is preliminary data.</text>
</comment>
<dbReference type="Proteomes" id="UP000033647">
    <property type="component" value="Unassembled WGS sequence"/>
</dbReference>
<gene>
    <name evidence="1" type="ORF">TI39_contig4128g00014</name>
</gene>
<evidence type="ECO:0000313" key="1">
    <source>
        <dbReference type="EMBL" id="KJX95210.1"/>
    </source>
</evidence>
<keyword evidence="2" id="KW-1185">Reference proteome</keyword>
<name>A0A0F4GG73_9PEZI</name>
<dbReference type="AlphaFoldDB" id="A0A0F4GG73"/>
<sequence length="214" mass="23626">MTNGDDTVSYTTCPQQSAYVKDEDIGELVFVEHQDVTAEEADAATKKADADTKSTEQAGNDAYPLIKNLKSEQVVAIVHNACNRLNKYGPSHEPMGRFFGGGGDCTHRTTCRSSKKEHQMIEAHDVDELWGGSRDEVVAEPKTLGYELDERLVSNPVGSHKGLLTTYLWSRSVRWLVLSPAPLGCSLSHHTTSREDLNDQSFELHASQYSSVVQ</sequence>
<reference evidence="1 2" key="1">
    <citation type="submission" date="2015-03" db="EMBL/GenBank/DDBJ databases">
        <title>RNA-seq based gene annotation and comparative genomics of four Zymoseptoria species reveal species-specific pathogenicity related genes and transposable element activity.</title>
        <authorList>
            <person name="Grandaubert J."/>
            <person name="Bhattacharyya A."/>
            <person name="Stukenbrock E.H."/>
        </authorList>
    </citation>
    <scope>NUCLEOTIDE SEQUENCE [LARGE SCALE GENOMIC DNA]</scope>
    <source>
        <strain evidence="1 2">Zb18110</strain>
    </source>
</reference>
<organism evidence="1 2">
    <name type="scientific">Zymoseptoria brevis</name>
    <dbReference type="NCBI Taxonomy" id="1047168"/>
    <lineage>
        <taxon>Eukaryota</taxon>
        <taxon>Fungi</taxon>
        <taxon>Dikarya</taxon>
        <taxon>Ascomycota</taxon>
        <taxon>Pezizomycotina</taxon>
        <taxon>Dothideomycetes</taxon>
        <taxon>Dothideomycetidae</taxon>
        <taxon>Mycosphaerellales</taxon>
        <taxon>Mycosphaerellaceae</taxon>
        <taxon>Zymoseptoria</taxon>
    </lineage>
</organism>
<accession>A0A0F4GG73</accession>